<sequence>MKLLVKCSWKASIILDWVDAKKTMLSAVFQTTLNSAGMGRVRVLSFNSTCSRISFLRSREMYFLPCSRLRASSAFMATPVCFLRTAGGTRRVSRRRENAMYAPFWGGSSRHSASSMSSKLTQPRDRSSEVSSISRNACCLSLSRISPHRDCGTGSVMRKRVKLLLDFKKAMALPLEKLARQGPARDRADQFFTAFSPGTPEDIERGAVRLPAYAATEEKSSMTAACIVNVSASHRLRTAATPCSSRSSNSAATVSRIFLPGPCNHRYGPLPGAIIPLPINWRSPSAPAQ</sequence>
<name>A0A212KCP5_9DELT</name>
<feature type="compositionally biased region" description="Low complexity" evidence="1">
    <location>
        <begin position="108"/>
        <end position="118"/>
    </location>
</feature>
<gene>
    <name evidence="2" type="ORF">KL86DPRO_50129</name>
</gene>
<dbReference type="AlphaFoldDB" id="A0A212KCP5"/>
<proteinExistence type="predicted"/>
<protein>
    <submittedName>
        <fullName evidence="2">Uncharacterized protein</fullName>
    </submittedName>
</protein>
<feature type="region of interest" description="Disordered" evidence="1">
    <location>
        <begin position="107"/>
        <end position="129"/>
    </location>
</feature>
<reference evidence="2" key="1">
    <citation type="submission" date="2016-04" db="EMBL/GenBank/DDBJ databases">
        <authorList>
            <person name="Evans L.H."/>
            <person name="Alamgir A."/>
            <person name="Owens N."/>
            <person name="Weber N.D."/>
            <person name="Virtaneva K."/>
            <person name="Barbian K."/>
            <person name="Babar A."/>
            <person name="Rosenke K."/>
        </authorList>
    </citation>
    <scope>NUCLEOTIDE SEQUENCE</scope>
    <source>
        <strain evidence="2">86</strain>
    </source>
</reference>
<organism evidence="2">
    <name type="scientific">uncultured delta proteobacterium</name>
    <dbReference type="NCBI Taxonomy" id="34034"/>
    <lineage>
        <taxon>Bacteria</taxon>
        <taxon>Deltaproteobacteria</taxon>
        <taxon>environmental samples</taxon>
    </lineage>
</organism>
<accession>A0A212KCP5</accession>
<dbReference type="EMBL" id="FLUQ01000005">
    <property type="protein sequence ID" value="SBW09305.1"/>
    <property type="molecule type" value="Genomic_DNA"/>
</dbReference>
<evidence type="ECO:0000256" key="1">
    <source>
        <dbReference type="SAM" id="MobiDB-lite"/>
    </source>
</evidence>
<evidence type="ECO:0000313" key="2">
    <source>
        <dbReference type="EMBL" id="SBW09305.1"/>
    </source>
</evidence>